<dbReference type="RefSeq" id="WP_045850466.1">
    <property type="nucleotide sequence ID" value="NZ_FTLX01000001.1"/>
</dbReference>
<evidence type="ECO:0000313" key="6">
    <source>
        <dbReference type="Proteomes" id="UP000215545"/>
    </source>
</evidence>
<sequence length="325" mass="36599">MKLGIVGAGMIVTDLLSFIDQIPSITLEAICSKPDHKDKLHAFHKKHQIKNVYTDFEDLLCDEQVDTVYIGLPNHLHFAYAKKALLHGKHVICEKPFTSNLAQFLELKELSQQKELVLIEAITNQYAKTYLVLKEYLDQLGDIKIVACNYSQFSSRYEKFKEGDIHPVFNPAMAGGALMDINLYNIHFTVGLFGLPDKVHYRPNVENGVDTSGILLMEYPGFTGVCIGAKDSTGSNHVNIQGNAGFIHIEGSTNDITSFTCAKNNEESVQVEQSTPMHRMYDEFVEFERIITQSDLPKAKRMLNHSENVMRVVEMARQSAILTPM</sequence>
<dbReference type="Proteomes" id="UP000215545">
    <property type="component" value="Unassembled WGS sequence"/>
</dbReference>
<organism evidence="4 5">
    <name type="scientific">Domibacillus enclensis</name>
    <dbReference type="NCBI Taxonomy" id="1017273"/>
    <lineage>
        <taxon>Bacteria</taxon>
        <taxon>Bacillati</taxon>
        <taxon>Bacillota</taxon>
        <taxon>Bacilli</taxon>
        <taxon>Bacillales</taxon>
        <taxon>Bacillaceae</taxon>
        <taxon>Domibacillus</taxon>
    </lineage>
</organism>
<evidence type="ECO:0000313" key="3">
    <source>
        <dbReference type="EMBL" id="OXS79912.1"/>
    </source>
</evidence>
<dbReference type="InterPro" id="IPR055170">
    <property type="entry name" value="GFO_IDH_MocA-like_dom"/>
</dbReference>
<proteinExistence type="predicted"/>
<reference evidence="3" key="3">
    <citation type="submission" date="2017-03" db="EMBL/GenBank/DDBJ databases">
        <authorList>
            <person name="Dastager S.G."/>
            <person name="Neurgaonkar P.S."/>
            <person name="Dharne M.S."/>
        </authorList>
    </citation>
    <scope>NUCLEOTIDE SEQUENCE</scope>
    <source>
        <strain evidence="3">DSM 25145</strain>
    </source>
</reference>
<name>A0A1N6N5L9_9BACI</name>
<protein>
    <submittedName>
        <fullName evidence="3">NAD(P)-dependent oxidoreductase</fullName>
    </submittedName>
    <submittedName>
        <fullName evidence="4">Predicted dehydrogenase</fullName>
    </submittedName>
</protein>
<dbReference type="PANTHER" id="PTHR43054:SF1">
    <property type="entry name" value="SCYLLO-INOSITOL 2-DEHYDROGENASE (NADP(+)) IOLU"/>
    <property type="match status" value="1"/>
</dbReference>
<dbReference type="Proteomes" id="UP000186385">
    <property type="component" value="Unassembled WGS sequence"/>
</dbReference>
<dbReference type="AlphaFoldDB" id="A0A1N6N5L9"/>
<reference evidence="4 5" key="1">
    <citation type="submission" date="2017-01" db="EMBL/GenBank/DDBJ databases">
        <authorList>
            <person name="Mah S.A."/>
            <person name="Swanson W.J."/>
            <person name="Moy G.W."/>
            <person name="Vacquier V.D."/>
        </authorList>
    </citation>
    <scope>NUCLEOTIDE SEQUENCE [LARGE SCALE GENOMIC DNA]</scope>
    <source>
        <strain evidence="4 5">NIO-1016</strain>
    </source>
</reference>
<evidence type="ECO:0000259" key="1">
    <source>
        <dbReference type="Pfam" id="PF01408"/>
    </source>
</evidence>
<feature type="domain" description="GFO/IDH/MocA-like oxidoreductase" evidence="2">
    <location>
        <begin position="139"/>
        <end position="247"/>
    </location>
</feature>
<dbReference type="EMBL" id="FTLX01000001">
    <property type="protein sequence ID" value="SIP87375.1"/>
    <property type="molecule type" value="Genomic_DNA"/>
</dbReference>
<dbReference type="InterPro" id="IPR000683">
    <property type="entry name" value="Gfo/Idh/MocA-like_OxRdtase_N"/>
</dbReference>
<dbReference type="OrthoDB" id="9815825at2"/>
<feature type="domain" description="Gfo/Idh/MocA-like oxidoreductase N-terminal" evidence="1">
    <location>
        <begin position="2"/>
        <end position="119"/>
    </location>
</feature>
<gene>
    <name evidence="3" type="ORF">B1B05_00010</name>
    <name evidence="4" type="ORF">SAMN05443094_1012</name>
</gene>
<reference evidence="6" key="2">
    <citation type="submission" date="2017-03" db="EMBL/GenBank/DDBJ databases">
        <title>Bacillus sp. V-88(T) DSM27956, whole genome shotgun sequencing project.</title>
        <authorList>
            <person name="Dastager S.G."/>
            <person name="Neurgaonkar P.S."/>
            <person name="Dharne M.S."/>
        </authorList>
    </citation>
    <scope>NUCLEOTIDE SEQUENCE [LARGE SCALE GENOMIC DNA]</scope>
    <source>
        <strain evidence="6">DSM 25145</strain>
    </source>
</reference>
<keyword evidence="6" id="KW-1185">Reference proteome</keyword>
<dbReference type="Pfam" id="PF01408">
    <property type="entry name" value="GFO_IDH_MocA"/>
    <property type="match status" value="1"/>
</dbReference>
<dbReference type="Gene3D" id="3.40.50.720">
    <property type="entry name" value="NAD(P)-binding Rossmann-like Domain"/>
    <property type="match status" value="1"/>
</dbReference>
<dbReference type="SUPFAM" id="SSF51735">
    <property type="entry name" value="NAD(P)-binding Rossmann-fold domains"/>
    <property type="match status" value="1"/>
</dbReference>
<accession>A0A1N6N5L9</accession>
<evidence type="ECO:0000313" key="4">
    <source>
        <dbReference type="EMBL" id="SIP87375.1"/>
    </source>
</evidence>
<dbReference type="Pfam" id="PF22725">
    <property type="entry name" value="GFO_IDH_MocA_C3"/>
    <property type="match status" value="1"/>
</dbReference>
<dbReference type="EMBL" id="MWSK01000001">
    <property type="protein sequence ID" value="OXS79912.1"/>
    <property type="molecule type" value="Genomic_DNA"/>
</dbReference>
<dbReference type="PANTHER" id="PTHR43054">
    <property type="match status" value="1"/>
</dbReference>
<dbReference type="GO" id="GO:0000166">
    <property type="term" value="F:nucleotide binding"/>
    <property type="evidence" value="ECO:0007669"/>
    <property type="project" value="InterPro"/>
</dbReference>
<dbReference type="Gene3D" id="3.30.360.10">
    <property type="entry name" value="Dihydrodipicolinate Reductase, domain 2"/>
    <property type="match status" value="1"/>
</dbReference>
<dbReference type="InterPro" id="IPR036291">
    <property type="entry name" value="NAD(P)-bd_dom_sf"/>
</dbReference>
<evidence type="ECO:0000313" key="5">
    <source>
        <dbReference type="Proteomes" id="UP000186385"/>
    </source>
</evidence>
<evidence type="ECO:0000259" key="2">
    <source>
        <dbReference type="Pfam" id="PF22725"/>
    </source>
</evidence>
<dbReference type="SUPFAM" id="SSF55347">
    <property type="entry name" value="Glyceraldehyde-3-phosphate dehydrogenase-like, C-terminal domain"/>
    <property type="match status" value="1"/>
</dbReference>
<dbReference type="STRING" id="1017273.SAMN05443094_1012"/>